<evidence type="ECO:0000256" key="4">
    <source>
        <dbReference type="ARBA" id="ARBA00012649"/>
    </source>
</evidence>
<keyword evidence="8" id="KW-1133">Transmembrane helix</keyword>
<comment type="caution">
    <text evidence="17">The sequence shown here is derived from an EMBL/GenBank/DDBJ whole genome shotgun (WGS) entry which is preliminary data.</text>
</comment>
<reference evidence="17 18" key="1">
    <citation type="journal article" date="2016" name="Nat. Commun.">
        <title>Thousands of microbial genomes shed light on interconnected biogeochemical processes in an aquifer system.</title>
        <authorList>
            <person name="Anantharaman K."/>
            <person name="Brown C.T."/>
            <person name="Hug L.A."/>
            <person name="Sharon I."/>
            <person name="Castelle C.J."/>
            <person name="Probst A.J."/>
            <person name="Thomas B.C."/>
            <person name="Singh A."/>
            <person name="Wilkins M.J."/>
            <person name="Karaoz U."/>
            <person name="Brodie E.L."/>
            <person name="Williams K.H."/>
            <person name="Hubbard S.S."/>
            <person name="Banfield J.F."/>
        </authorList>
    </citation>
    <scope>NUCLEOTIDE SEQUENCE [LARGE SCALE GENOMIC DNA]</scope>
</reference>
<evidence type="ECO:0000256" key="13">
    <source>
        <dbReference type="ARBA" id="ARBA00045103"/>
    </source>
</evidence>
<evidence type="ECO:0000256" key="1">
    <source>
        <dbReference type="ARBA" id="ARBA00004586"/>
    </source>
</evidence>
<dbReference type="CDD" id="cd03801">
    <property type="entry name" value="GT4_PimA-like"/>
    <property type="match status" value="1"/>
</dbReference>
<dbReference type="EMBL" id="MGFX01000005">
    <property type="protein sequence ID" value="OGM15461.1"/>
    <property type="molecule type" value="Genomic_DNA"/>
</dbReference>
<dbReference type="Proteomes" id="UP000177382">
    <property type="component" value="Unassembled WGS sequence"/>
</dbReference>
<evidence type="ECO:0000259" key="16">
    <source>
        <dbReference type="Pfam" id="PF13439"/>
    </source>
</evidence>
<dbReference type="PANTHER" id="PTHR45918:SF1">
    <property type="entry name" value="ALPHA-1,3_1,6-MANNOSYLTRANSFERASE ALG2"/>
    <property type="match status" value="1"/>
</dbReference>
<accession>A0A1F7XK83</accession>
<evidence type="ECO:0000256" key="2">
    <source>
        <dbReference type="ARBA" id="ARBA00004922"/>
    </source>
</evidence>
<comment type="subcellular location">
    <subcellularLocation>
        <location evidence="1">Endoplasmic reticulum membrane</location>
    </subcellularLocation>
</comment>
<dbReference type="UniPathway" id="UPA00378"/>
<dbReference type="InterPro" id="IPR028098">
    <property type="entry name" value="Glyco_trans_4-like_N"/>
</dbReference>
<dbReference type="EC" id="2.4.1.132" evidence="4"/>
<organism evidence="17 18">
    <name type="scientific">Candidatus Woesebacteria bacterium RBG_16_42_24</name>
    <dbReference type="NCBI Taxonomy" id="1802485"/>
    <lineage>
        <taxon>Bacteria</taxon>
        <taxon>Candidatus Woeseibacteriota</taxon>
    </lineage>
</organism>
<keyword evidence="6" id="KW-0812">Transmembrane</keyword>
<comment type="pathway">
    <text evidence="2">Protein modification; protein glycosylation.</text>
</comment>
<dbReference type="Pfam" id="PF00534">
    <property type="entry name" value="Glycos_transf_1"/>
    <property type="match status" value="1"/>
</dbReference>
<dbReference type="STRING" id="1802485.A2V97_00555"/>
<dbReference type="InterPro" id="IPR027054">
    <property type="entry name" value="ALG2"/>
</dbReference>
<evidence type="ECO:0000256" key="14">
    <source>
        <dbReference type="ARBA" id="ARBA00045104"/>
    </source>
</evidence>
<gene>
    <name evidence="17" type="ORF">A2V97_00555</name>
</gene>
<evidence type="ECO:0000256" key="11">
    <source>
        <dbReference type="ARBA" id="ARBA00032333"/>
    </source>
</evidence>
<evidence type="ECO:0000256" key="3">
    <source>
        <dbReference type="ARBA" id="ARBA00011969"/>
    </source>
</evidence>
<name>A0A1F7XK83_9BACT</name>
<evidence type="ECO:0000313" key="18">
    <source>
        <dbReference type="Proteomes" id="UP000177382"/>
    </source>
</evidence>
<dbReference type="PANTHER" id="PTHR45918">
    <property type="entry name" value="ALPHA-1,3/1,6-MANNOSYLTRANSFERASE ALG2"/>
    <property type="match status" value="1"/>
</dbReference>
<evidence type="ECO:0000256" key="12">
    <source>
        <dbReference type="ARBA" id="ARBA00032874"/>
    </source>
</evidence>
<evidence type="ECO:0000256" key="8">
    <source>
        <dbReference type="ARBA" id="ARBA00022989"/>
    </source>
</evidence>
<keyword evidence="9" id="KW-0472">Membrane</keyword>
<dbReference type="AlphaFoldDB" id="A0A1F7XK83"/>
<dbReference type="EC" id="2.4.1.257" evidence="3"/>
<evidence type="ECO:0000256" key="7">
    <source>
        <dbReference type="ARBA" id="ARBA00022824"/>
    </source>
</evidence>
<dbReference type="GO" id="GO:0102704">
    <property type="term" value="F:GDP-Man:Man(2)GlcNAc(2)-PP-Dol alpha-1,6-mannosyltransferase activity"/>
    <property type="evidence" value="ECO:0007669"/>
    <property type="project" value="UniProtKB-EC"/>
</dbReference>
<evidence type="ECO:0000256" key="5">
    <source>
        <dbReference type="ARBA" id="ARBA00022679"/>
    </source>
</evidence>
<feature type="domain" description="Glycosyl transferase family 1" evidence="15">
    <location>
        <begin position="227"/>
        <end position="385"/>
    </location>
</feature>
<protein>
    <recommendedName>
        <fullName evidence="10">GDP-Man:Man(1)GlcNAc(2)-PP-Dol alpha-1,3-mannosyltransferase</fullName>
        <ecNumber evidence="4">2.4.1.132</ecNumber>
        <ecNumber evidence="3">2.4.1.257</ecNumber>
    </recommendedName>
    <alternativeName>
        <fullName evidence="12">GDP-Man:Man(1)GlcNAc(2)-PP-dolichol mannosyltransferase</fullName>
    </alternativeName>
    <alternativeName>
        <fullName evidence="11">GDP-Man:Man(2)GlcNAc(2)-PP-Dol alpha-1,6-mannosyltransferase</fullName>
    </alternativeName>
</protein>
<evidence type="ECO:0000256" key="10">
    <source>
        <dbReference type="ARBA" id="ARBA00032047"/>
    </source>
</evidence>
<evidence type="ECO:0000259" key="15">
    <source>
        <dbReference type="Pfam" id="PF00534"/>
    </source>
</evidence>
<evidence type="ECO:0000256" key="6">
    <source>
        <dbReference type="ARBA" id="ARBA00022692"/>
    </source>
</evidence>
<dbReference type="Pfam" id="PF13439">
    <property type="entry name" value="Glyco_transf_4"/>
    <property type="match status" value="1"/>
</dbReference>
<dbReference type="InterPro" id="IPR001296">
    <property type="entry name" value="Glyco_trans_1"/>
</dbReference>
<dbReference type="Gene3D" id="3.40.50.2000">
    <property type="entry name" value="Glycogen Phosphorylase B"/>
    <property type="match status" value="2"/>
</dbReference>
<evidence type="ECO:0000256" key="9">
    <source>
        <dbReference type="ARBA" id="ARBA00023136"/>
    </source>
</evidence>
<keyword evidence="5" id="KW-0808">Transferase</keyword>
<dbReference type="SUPFAM" id="SSF53756">
    <property type="entry name" value="UDP-Glycosyltransferase/glycogen phosphorylase"/>
    <property type="match status" value="1"/>
</dbReference>
<sequence>MTKRYLKIAIIHLAFFYSGGGEKLILEEIKGLKKRGHNVDCFTPTLDKKLCYPDIINKYKIRVLFPFLSKILFHHESYEIALSCLLFPLVARHFRKYDVIIGANQPGPWFSWIIKKITGVPYIIYLAQPTRILHPRPVDIKTGIWIREKVKIFPLLVTIFRPFIRWADRISIRSADQVLANGEYMTEVISRVYDISCVNCPAGAYVQNRLVRKRWKGGVKANGWIINKPFILMSNRHFPQKKFEYVIQAMPEILKKVPNIKVVITGNMTVYTNKLIEICHNLGITERVIFTGYVKEKDLSRLYANAAVYAYTAPEEDFGMGVIESMAAGVPVVAWNKGGPSKTIIHGQTGLLIKPYLNKEFSRGLVNLVKNERVNREMGKKARKRAIKLFTYKKHLGRLEKELFYAYE</sequence>
<feature type="domain" description="Glycosyltransferase subfamily 4-like N-terminal" evidence="16">
    <location>
        <begin position="19"/>
        <end position="195"/>
    </location>
</feature>
<comment type="catalytic activity">
    <reaction evidence="14">
        <text>an alpha-D-Man-(1-&gt;3)-beta-D-Man-(1-&gt;4)-beta-D-GlcNAc-(1-&gt;4)-alpha-D-GlcNAc-diphospho-di-trans,poly-cis-dolichol + GDP-alpha-D-mannose = an alpha-D-Man-(1-&gt;3)-[alpha-D-Man-(1-&gt;6)]-beta-D-Man-(1-&gt;4)-beta-D-GlcNAc-(1-&gt;4)-alpha-D-GlcNAc-diphospho-di-trans,poly-cis-dolichol + GDP + H(+)</text>
        <dbReference type="Rhea" id="RHEA:29519"/>
        <dbReference type="Rhea" id="RHEA-COMP:19513"/>
        <dbReference type="Rhea" id="RHEA-COMP:19515"/>
        <dbReference type="ChEBI" id="CHEBI:15378"/>
        <dbReference type="ChEBI" id="CHEBI:57527"/>
        <dbReference type="ChEBI" id="CHEBI:58189"/>
        <dbReference type="ChEBI" id="CHEBI:132510"/>
        <dbReference type="ChEBI" id="CHEBI:132511"/>
        <dbReference type="EC" id="2.4.1.257"/>
    </reaction>
    <physiologicalReaction direction="left-to-right" evidence="14">
        <dbReference type="Rhea" id="RHEA:29520"/>
    </physiologicalReaction>
</comment>
<dbReference type="GO" id="GO:0004378">
    <property type="term" value="F:GDP-Man:Man(1)GlcNAc(2)-PP-Dol alpha-1,3-mannosyltransferase activity"/>
    <property type="evidence" value="ECO:0007669"/>
    <property type="project" value="UniProtKB-EC"/>
</dbReference>
<comment type="catalytic activity">
    <reaction evidence="13">
        <text>a beta-D-Man-(1-&gt;4)-beta-D-GlcNAc-(1-&gt;4)-alpha-D-GlcNAc-diphospho-di-trans,poly-cis-dolichol + GDP-alpha-D-mannose = an alpha-D-Man-(1-&gt;3)-beta-D-Man-(1-&gt;4)-beta-D-GlcNAc-(1-&gt;4)-alpha-D-GlcNAc-diphospho-di-trans,poly-cis-dolichol + GDP + H(+)</text>
        <dbReference type="Rhea" id="RHEA:29515"/>
        <dbReference type="Rhea" id="RHEA-COMP:19511"/>
        <dbReference type="Rhea" id="RHEA-COMP:19513"/>
        <dbReference type="ChEBI" id="CHEBI:15378"/>
        <dbReference type="ChEBI" id="CHEBI:57527"/>
        <dbReference type="ChEBI" id="CHEBI:58189"/>
        <dbReference type="ChEBI" id="CHEBI:58472"/>
        <dbReference type="ChEBI" id="CHEBI:132510"/>
        <dbReference type="EC" id="2.4.1.132"/>
    </reaction>
    <physiologicalReaction direction="left-to-right" evidence="13">
        <dbReference type="Rhea" id="RHEA:29516"/>
    </physiologicalReaction>
</comment>
<proteinExistence type="predicted"/>
<evidence type="ECO:0000313" key="17">
    <source>
        <dbReference type="EMBL" id="OGM15461.1"/>
    </source>
</evidence>
<keyword evidence="7" id="KW-0256">Endoplasmic reticulum</keyword>